<reference evidence="3 4" key="1">
    <citation type="submission" date="2020-07" db="EMBL/GenBank/DDBJ databases">
        <title>Mycobacterium kansasii (former subtype) with zoonotic potential isolated from diseased indoor pet cat, Japan.</title>
        <authorList>
            <person name="Fukano H."/>
            <person name="Terazono T."/>
            <person name="Hoshino Y."/>
        </authorList>
    </citation>
    <scope>NUCLEOTIDE SEQUENCE [LARGE SCALE GENOMIC DNA]</scope>
    <source>
        <strain evidence="3 4">Kuro-I</strain>
    </source>
</reference>
<dbReference type="Proteomes" id="UP000516380">
    <property type="component" value="Chromosome"/>
</dbReference>
<dbReference type="SUPFAM" id="SSF110849">
    <property type="entry name" value="ParB/Sulfiredoxin"/>
    <property type="match status" value="1"/>
</dbReference>
<dbReference type="PANTHER" id="PTHR33375:SF1">
    <property type="entry name" value="CHROMOSOME-PARTITIONING PROTEIN PARB-RELATED"/>
    <property type="match status" value="1"/>
</dbReference>
<gene>
    <name evidence="3" type="ORF">NIIDMKKI_76700</name>
</gene>
<feature type="region of interest" description="Disordered" evidence="1">
    <location>
        <begin position="1"/>
        <end position="38"/>
    </location>
</feature>
<proteinExistence type="predicted"/>
<organism evidence="3 4">
    <name type="scientific">Mycobacterium kansasii</name>
    <dbReference type="NCBI Taxonomy" id="1768"/>
    <lineage>
        <taxon>Bacteria</taxon>
        <taxon>Bacillati</taxon>
        <taxon>Actinomycetota</taxon>
        <taxon>Actinomycetes</taxon>
        <taxon>Mycobacteriales</taxon>
        <taxon>Mycobacteriaceae</taxon>
        <taxon>Mycobacterium</taxon>
    </lineage>
</organism>
<accession>A0A7G1IQ44</accession>
<dbReference type="GO" id="GO:0007059">
    <property type="term" value="P:chromosome segregation"/>
    <property type="evidence" value="ECO:0007669"/>
    <property type="project" value="TreeGrafter"/>
</dbReference>
<evidence type="ECO:0000256" key="1">
    <source>
        <dbReference type="SAM" id="MobiDB-lite"/>
    </source>
</evidence>
<protein>
    <recommendedName>
        <fullName evidence="2">ParB-like N-terminal domain-containing protein</fullName>
    </recommendedName>
</protein>
<evidence type="ECO:0000313" key="3">
    <source>
        <dbReference type="EMBL" id="BCI92464.1"/>
    </source>
</evidence>
<dbReference type="GO" id="GO:0045881">
    <property type="term" value="P:positive regulation of sporulation resulting in formation of a cellular spore"/>
    <property type="evidence" value="ECO:0007669"/>
    <property type="project" value="TreeGrafter"/>
</dbReference>
<name>A0A7G1IQ44_MYCKA</name>
<evidence type="ECO:0000259" key="2">
    <source>
        <dbReference type="SMART" id="SM00470"/>
    </source>
</evidence>
<dbReference type="SMART" id="SM00470">
    <property type="entry name" value="ParB"/>
    <property type="match status" value="1"/>
</dbReference>
<evidence type="ECO:0000313" key="4">
    <source>
        <dbReference type="Proteomes" id="UP000516380"/>
    </source>
</evidence>
<dbReference type="Pfam" id="PF02195">
    <property type="entry name" value="ParB_N"/>
    <property type="match status" value="1"/>
</dbReference>
<dbReference type="PANTHER" id="PTHR33375">
    <property type="entry name" value="CHROMOSOME-PARTITIONING PROTEIN PARB-RELATED"/>
    <property type="match status" value="1"/>
</dbReference>
<dbReference type="AlphaFoldDB" id="A0A7G1IQ44"/>
<dbReference type="GO" id="GO:0005694">
    <property type="term" value="C:chromosome"/>
    <property type="evidence" value="ECO:0007669"/>
    <property type="project" value="TreeGrafter"/>
</dbReference>
<dbReference type="InterPro" id="IPR003115">
    <property type="entry name" value="ParB_N"/>
</dbReference>
<feature type="domain" description="ParB-like N-terminal" evidence="2">
    <location>
        <begin position="60"/>
        <end position="152"/>
    </location>
</feature>
<feature type="compositionally biased region" description="Basic residues" evidence="1">
    <location>
        <begin position="1"/>
        <end position="10"/>
    </location>
</feature>
<dbReference type="InterPro" id="IPR050336">
    <property type="entry name" value="Chromosome_partition/occlusion"/>
</dbReference>
<dbReference type="EMBL" id="AP023343">
    <property type="protein sequence ID" value="BCI92464.1"/>
    <property type="molecule type" value="Genomic_DNA"/>
</dbReference>
<dbReference type="InterPro" id="IPR036086">
    <property type="entry name" value="ParB/Sulfiredoxin_sf"/>
</dbReference>
<sequence>MTQPSRRKGGLGRGLASLIPTGPADGESGPSFGPRMGSATADVVIGGPALDASPMGAVYREIAPSDIEANPRQPRQVFDQEALQELVHSIREFGLLQPIVVRAIEATPSGAHYQIVMGSDVGALPKRPAWPRFPLSCAKPVTIVCCAMPYWKTSIGSS</sequence>
<dbReference type="Gene3D" id="3.90.1530.30">
    <property type="match status" value="1"/>
</dbReference>
<keyword evidence="4" id="KW-1185">Reference proteome</keyword>